<feature type="region of interest" description="Disordered" evidence="5">
    <location>
        <begin position="1"/>
        <end position="33"/>
    </location>
</feature>
<dbReference type="Pfam" id="PF11835">
    <property type="entry name" value="RRM_8"/>
    <property type="match status" value="1"/>
</dbReference>
<dbReference type="SMART" id="SM00360">
    <property type="entry name" value="RRM"/>
    <property type="match status" value="2"/>
</dbReference>
<evidence type="ECO:0000313" key="8">
    <source>
        <dbReference type="Proteomes" id="UP000008281"/>
    </source>
</evidence>
<dbReference type="AlphaFoldDB" id="E3LQS1"/>
<keyword evidence="2" id="KW-0677">Repeat</keyword>
<evidence type="ECO:0000259" key="6">
    <source>
        <dbReference type="PROSITE" id="PS50102"/>
    </source>
</evidence>
<dbReference type="EMBL" id="DS268413">
    <property type="protein sequence ID" value="EFP07466.1"/>
    <property type="molecule type" value="Genomic_DNA"/>
</dbReference>
<keyword evidence="8" id="KW-1185">Reference proteome</keyword>
<dbReference type="InterPro" id="IPR021790">
    <property type="entry name" value="PTBP1-like_RRM2"/>
</dbReference>
<dbReference type="OrthoDB" id="302770at2759"/>
<feature type="compositionally biased region" description="Polar residues" evidence="5">
    <location>
        <begin position="236"/>
        <end position="248"/>
    </location>
</feature>
<feature type="region of interest" description="Disordered" evidence="5">
    <location>
        <begin position="226"/>
        <end position="322"/>
    </location>
</feature>
<dbReference type="NCBIfam" id="TIGR01649">
    <property type="entry name" value="hnRNP-L_PTB"/>
    <property type="match status" value="1"/>
</dbReference>
<dbReference type="PROSITE" id="PS50102">
    <property type="entry name" value="RRM"/>
    <property type="match status" value="1"/>
</dbReference>
<dbReference type="Gene3D" id="3.30.70.330">
    <property type="match status" value="4"/>
</dbReference>
<name>E3LQS1_CAERE</name>
<evidence type="ECO:0000256" key="1">
    <source>
        <dbReference type="ARBA" id="ARBA00022553"/>
    </source>
</evidence>
<feature type="compositionally biased region" description="Basic and acidic residues" evidence="5">
    <location>
        <begin position="10"/>
        <end position="24"/>
    </location>
</feature>
<organism evidence="8">
    <name type="scientific">Caenorhabditis remanei</name>
    <name type="common">Caenorhabditis vulgaris</name>
    <dbReference type="NCBI Taxonomy" id="31234"/>
    <lineage>
        <taxon>Eukaryota</taxon>
        <taxon>Metazoa</taxon>
        <taxon>Ecdysozoa</taxon>
        <taxon>Nematoda</taxon>
        <taxon>Chromadorea</taxon>
        <taxon>Rhabditida</taxon>
        <taxon>Rhabditina</taxon>
        <taxon>Rhabditomorpha</taxon>
        <taxon>Rhabditoidea</taxon>
        <taxon>Rhabditidae</taxon>
        <taxon>Peloderinae</taxon>
        <taxon>Caenorhabditis</taxon>
    </lineage>
</organism>
<accession>E3LQS1</accession>
<dbReference type="InterPro" id="IPR012677">
    <property type="entry name" value="Nucleotide-bd_a/b_plait_sf"/>
</dbReference>
<dbReference type="CDD" id="cd12689">
    <property type="entry name" value="RRM1_hnRNPL_like"/>
    <property type="match status" value="1"/>
</dbReference>
<dbReference type="eggNOG" id="KOG1456">
    <property type="taxonomic scope" value="Eukaryota"/>
</dbReference>
<dbReference type="FunCoup" id="E3LQS1">
    <property type="interactions" value="3242"/>
</dbReference>
<dbReference type="PANTHER" id="PTHR15592">
    <property type="entry name" value="MATRIN 3/NUCLEAR PROTEIN 220-RELATED"/>
    <property type="match status" value="1"/>
</dbReference>
<feature type="compositionally biased region" description="Basic and acidic residues" evidence="5">
    <location>
        <begin position="254"/>
        <end position="276"/>
    </location>
</feature>
<feature type="region of interest" description="Disordered" evidence="5">
    <location>
        <begin position="537"/>
        <end position="602"/>
    </location>
</feature>
<reference evidence="7" key="1">
    <citation type="submission" date="2007-07" db="EMBL/GenBank/DDBJ databases">
        <title>PCAP assembly of the Caenorhabditis remanei genome.</title>
        <authorList>
            <consortium name="The Caenorhabditis remanei Sequencing Consortium"/>
            <person name="Wilson R.K."/>
        </authorList>
    </citation>
    <scope>NUCLEOTIDE SEQUENCE [LARGE SCALE GENOMIC DNA]</scope>
    <source>
        <strain evidence="7">PB4641</strain>
    </source>
</reference>
<evidence type="ECO:0000256" key="3">
    <source>
        <dbReference type="ARBA" id="ARBA00022884"/>
    </source>
</evidence>
<dbReference type="Pfam" id="PF00076">
    <property type="entry name" value="RRM_1"/>
    <property type="match status" value="1"/>
</dbReference>
<feature type="compositionally biased region" description="Basic and acidic residues" evidence="5">
    <location>
        <begin position="309"/>
        <end position="319"/>
    </location>
</feature>
<dbReference type="InterPro" id="IPR035979">
    <property type="entry name" value="RBD_domain_sf"/>
</dbReference>
<feature type="domain" description="RRM" evidence="6">
    <location>
        <begin position="34"/>
        <end position="108"/>
    </location>
</feature>
<feature type="compositionally biased region" description="Low complexity" evidence="5">
    <location>
        <begin position="285"/>
        <end position="298"/>
    </location>
</feature>
<dbReference type="InterPro" id="IPR055204">
    <property type="entry name" value="HNRNPL_RRM"/>
</dbReference>
<dbReference type="GO" id="GO:0006397">
    <property type="term" value="P:mRNA processing"/>
    <property type="evidence" value="ECO:0007669"/>
    <property type="project" value="InterPro"/>
</dbReference>
<dbReference type="OMA" id="VEMADEY"/>
<evidence type="ECO:0000256" key="5">
    <source>
        <dbReference type="SAM" id="MobiDB-lite"/>
    </source>
</evidence>
<dbReference type="SUPFAM" id="SSF54928">
    <property type="entry name" value="RNA-binding domain, RBD"/>
    <property type="match status" value="3"/>
</dbReference>
<dbReference type="STRING" id="31234.E3LQS1"/>
<dbReference type="GO" id="GO:0005634">
    <property type="term" value="C:nucleus"/>
    <property type="evidence" value="ECO:0007669"/>
    <property type="project" value="InterPro"/>
</dbReference>
<keyword evidence="3 4" id="KW-0694">RNA-binding</keyword>
<sequence length="602" mass="67392">MLHGRGGFHHGNDPPSKRYRRDDNADPTNPNPSIVVHVRNLHQKVTEADLLEALSNFGPVAYATCIPHSRMALVEFEDIEGAKACVNFAASNSINVGGQAALFNYSTSQCIERMGFESAIPNKVLVVTVLNAQYPVDADVIYQISNAQGRVLRVAVMHKPTIVQALVEFESMEIAKAAKHAMNGADIYSGCCTLKVEFAKVCGLFFFLNHHCIRFQPDRVRVTRQDKDQRDFTIPENETPQPDNTTRKTLIPSRPDDHYRRPYEDERNNPYDRRDYPPPPPPPQQYGYPPRGDGPPEYYGDRGGPPQSRYRDNYDDRRGGPIGGAGGPSIVFSIICPLPVFQISFMRTKTETGIIEMGTPDERHNVLDFLQGFECFGLKLEFKPSHQECVHYLRDPFQLPDGTPSFKDYSTSRNQRFTTPELAAKNRIIFPTKILHWFNAPGTMDEKKLLDMIAERSQHKAVKVEIFPTRNERSSAGTVEFETVEAANEVLCLVNHMPVDSPYGSAPFIIKWAYATPRRWEGSGGDDGEGGERKEAFIHPAVRPPPYRRGGGRGGYGDPGFRRDSYRTGLHGGGPGDRFGPYPPRGGGGFRGGRGRGRFNEY</sequence>
<dbReference type="CDD" id="cd12427">
    <property type="entry name" value="RRM4_hnRNPL_like"/>
    <property type="match status" value="1"/>
</dbReference>
<gene>
    <name evidence="7" type="ORF">CRE_26483</name>
</gene>
<feature type="compositionally biased region" description="Basic residues" evidence="5">
    <location>
        <begin position="593"/>
        <end position="602"/>
    </location>
</feature>
<dbReference type="Pfam" id="PF13893">
    <property type="entry name" value="RRM_5"/>
    <property type="match status" value="1"/>
</dbReference>
<evidence type="ECO:0000256" key="2">
    <source>
        <dbReference type="ARBA" id="ARBA00022737"/>
    </source>
</evidence>
<dbReference type="InParanoid" id="E3LQS1"/>
<protein>
    <recommendedName>
        <fullName evidence="6">RRM domain-containing protein</fullName>
    </recommendedName>
</protein>
<dbReference type="InterPro" id="IPR000504">
    <property type="entry name" value="RRM_dom"/>
</dbReference>
<keyword evidence="1" id="KW-0597">Phosphoprotein</keyword>
<dbReference type="Proteomes" id="UP000008281">
    <property type="component" value="Unassembled WGS sequence"/>
</dbReference>
<proteinExistence type="predicted"/>
<dbReference type="Pfam" id="PF22976">
    <property type="entry name" value="RRM_10"/>
    <property type="match status" value="1"/>
</dbReference>
<dbReference type="InterPro" id="IPR006536">
    <property type="entry name" value="HnRNP-L/PTB"/>
</dbReference>
<evidence type="ECO:0000256" key="4">
    <source>
        <dbReference type="PROSITE-ProRule" id="PRU00176"/>
    </source>
</evidence>
<dbReference type="HOGENOM" id="CLU_015171_0_0_1"/>
<dbReference type="GO" id="GO:0003723">
    <property type="term" value="F:RNA binding"/>
    <property type="evidence" value="ECO:0007669"/>
    <property type="project" value="UniProtKB-UniRule"/>
</dbReference>
<evidence type="ECO:0000313" key="7">
    <source>
        <dbReference type="EMBL" id="EFP07466.1"/>
    </source>
</evidence>